<feature type="region of interest" description="Disordered" evidence="1">
    <location>
        <begin position="1523"/>
        <end position="1569"/>
    </location>
</feature>
<proteinExistence type="predicted"/>
<dbReference type="EMBL" id="JAKWBI020000023">
    <property type="protein sequence ID" value="KAJ2905818.1"/>
    <property type="molecule type" value="Genomic_DNA"/>
</dbReference>
<keyword evidence="4" id="KW-1185">Reference proteome</keyword>
<feature type="transmembrane region" description="Helical" evidence="2">
    <location>
        <begin position="147"/>
        <end position="168"/>
    </location>
</feature>
<organism evidence="3 4">
    <name type="scientific">Zalerion maritima</name>
    <dbReference type="NCBI Taxonomy" id="339359"/>
    <lineage>
        <taxon>Eukaryota</taxon>
        <taxon>Fungi</taxon>
        <taxon>Dikarya</taxon>
        <taxon>Ascomycota</taxon>
        <taxon>Pezizomycotina</taxon>
        <taxon>Sordariomycetes</taxon>
        <taxon>Lulworthiomycetidae</taxon>
        <taxon>Lulworthiales</taxon>
        <taxon>Lulworthiaceae</taxon>
        <taxon>Zalerion</taxon>
    </lineage>
</organism>
<dbReference type="PANTHER" id="PTHR37544">
    <property type="entry name" value="SPRAY-RELATED"/>
    <property type="match status" value="1"/>
</dbReference>
<dbReference type="Pfam" id="PF11915">
    <property type="entry name" value="DUF3433"/>
    <property type="match status" value="2"/>
</dbReference>
<keyword evidence="2" id="KW-0472">Membrane</keyword>
<protein>
    <submittedName>
        <fullName evidence="3">Uncharacterized protein</fullName>
    </submittedName>
</protein>
<feature type="compositionally biased region" description="Polar residues" evidence="1">
    <location>
        <begin position="1542"/>
        <end position="1556"/>
    </location>
</feature>
<accession>A0AAD5WXG1</accession>
<feature type="transmembrane region" description="Helical" evidence="2">
    <location>
        <begin position="249"/>
        <end position="274"/>
    </location>
</feature>
<dbReference type="InterPro" id="IPR021840">
    <property type="entry name" value="DUF3433"/>
</dbReference>
<reference evidence="3" key="1">
    <citation type="submission" date="2022-07" db="EMBL/GenBank/DDBJ databases">
        <title>Draft genome sequence of Zalerion maritima ATCC 34329, a (micro)plastics degrading marine fungus.</title>
        <authorList>
            <person name="Paco A."/>
            <person name="Goncalves M.F.M."/>
            <person name="Rocha-Santos T.A.P."/>
            <person name="Alves A."/>
        </authorList>
    </citation>
    <scope>NUCLEOTIDE SEQUENCE</scope>
    <source>
        <strain evidence="3">ATCC 34329</strain>
    </source>
</reference>
<keyword evidence="2" id="KW-1133">Transmembrane helix</keyword>
<dbReference type="Proteomes" id="UP001201980">
    <property type="component" value="Unassembled WGS sequence"/>
</dbReference>
<feature type="transmembrane region" description="Helical" evidence="2">
    <location>
        <begin position="180"/>
        <end position="200"/>
    </location>
</feature>
<dbReference type="PANTHER" id="PTHR37544:SF3">
    <property type="entry name" value="SPRAY"/>
    <property type="match status" value="1"/>
</dbReference>
<keyword evidence="2" id="KW-0812">Transmembrane</keyword>
<evidence type="ECO:0000256" key="1">
    <source>
        <dbReference type="SAM" id="MobiDB-lite"/>
    </source>
</evidence>
<feature type="transmembrane region" description="Helical" evidence="2">
    <location>
        <begin position="1306"/>
        <end position="1326"/>
    </location>
</feature>
<name>A0AAD5WXG1_9PEZI</name>
<evidence type="ECO:0000313" key="4">
    <source>
        <dbReference type="Proteomes" id="UP001201980"/>
    </source>
</evidence>
<feature type="transmembrane region" description="Helical" evidence="2">
    <location>
        <begin position="1260"/>
        <end position="1286"/>
    </location>
</feature>
<comment type="caution">
    <text evidence="3">The sequence shown here is derived from an EMBL/GenBank/DDBJ whole genome shotgun (WGS) entry which is preliminary data.</text>
</comment>
<feature type="transmembrane region" description="Helical" evidence="2">
    <location>
        <begin position="664"/>
        <end position="685"/>
    </location>
</feature>
<feature type="region of interest" description="Disordered" evidence="1">
    <location>
        <begin position="1361"/>
        <end position="1392"/>
    </location>
</feature>
<gene>
    <name evidence="3" type="ORF">MKZ38_004066</name>
</gene>
<feature type="compositionally biased region" description="Basic residues" evidence="1">
    <location>
        <begin position="1376"/>
        <end position="1391"/>
    </location>
</feature>
<feature type="region of interest" description="Disordered" evidence="1">
    <location>
        <begin position="1450"/>
        <end position="1473"/>
    </location>
</feature>
<feature type="region of interest" description="Disordered" evidence="1">
    <location>
        <begin position="47"/>
        <end position="112"/>
    </location>
</feature>
<evidence type="ECO:0000313" key="3">
    <source>
        <dbReference type="EMBL" id="KAJ2905818.1"/>
    </source>
</evidence>
<evidence type="ECO:0000256" key="2">
    <source>
        <dbReference type="SAM" id="Phobius"/>
    </source>
</evidence>
<feature type="compositionally biased region" description="Basic and acidic residues" evidence="1">
    <location>
        <begin position="1464"/>
        <end position="1473"/>
    </location>
</feature>
<feature type="transmembrane region" description="Helical" evidence="2">
    <location>
        <begin position="785"/>
        <end position="804"/>
    </location>
</feature>
<sequence length="1595" mass="176322">MAEPIDFPRHERHAGLQQQHIGQHYMFPLAVKPSSRSLASDWSSGAASARTVGAPKIHRKPVLENPRPLSVSPAHTDNDTGPSPDPPPRIHGQGAAKHTESTPPLPTPARQGTGFETIFEPSAYRDSHCFGERDVLWKPWWLRRRTLLCFATVFSLIGAAVSVLYIYSKYKKGIIDTDSSFYYVWTFGPTALMILLTAFWSRVEIQALKYTPWMALAHDPSSGPDIIWVDYTSMFSPVTVVRSAWAGHYLVTSTALTSLFLKVLVVLSTGLLHLRTTDFPFPTQIRLLDTFTEPNVRPESSDSISDTIVFYTEWATTELNISVPFGTTGTLSYQKFETAESGRMSLASAVEADVDALSIELDCTVSPEEPKMLYYDQYLPPRWNGTAANITLQFDGCNETLTYQIPFVNAASSISGYSNTSPFIFEKRDLTDEVPDDGILYRAWIYDCVSPQSKCVDLLDPVLSRSKSDATNKQSTCVVGGYEFSGKVGQFYGNETEITLERHTSQICTPRMVKSRVTVSTNGVNTTVTSKEPPGKKEYWSFPINMERLLSYSIPTGAGGLFDYRVVDTYYELRSEGEIAQIHPIVIADRFYSSETFSPPNGVPDQQSLSSKVFTDEGFQETMGMLYKRMGSLAAHYRLRNENATLSEVSGTALIPIDRLVSDGYVPVLIVVLLAACTTTTVAAITRFAPKKGFSPVDPGNLLGLISLLATNKNFARHASTSPNAFRNELLSLLSHRNLVDEDARVGGGGSRRMRFQGPSRSTKSEDETIIDWSLSAATPSVLTMWMRILAVLVLLGLIVALWVGLESSFDSLGIATVPEEDTYVRLLWTSGPALVMFLVALYASACNAAVRSLAVFSNLSRKNCDADFLHTSFIDMFGLKVVWLATRMGLWTVVLLEMSSTTASFLTIFAGTLFTVEHTPASAPVELVQESWFGTPQDLLDRQNASGFPEPSIAGVLVVTGDLNISYPANTYDNLAFPGIRMTNMPAGTVHVSYVEARVPATRLGLECKSVEYEASFVETTLGTKWALNRTHTCSDGTNITAPATGADFGERDVVNETTGWFGAQMDWGDISLEAVCGGMLPVLQLGLMDADTDLTFVWGKLPESFPAEPEFVAAWQCSQVWQEVETNVTYKGTELKIDPENPPVPDLGTRKKAGTNFSVPYNMEQSIPNLNLKSFLPPLGPSDEEALKSEGRQEEVLDALEFKRGVVAAGILNMENRLGMAEESVYEPYRMEKPMAWDGTLQDLERRRLFQQNTPTKVMISILVLLLVVNVWALFSSLMFKFVGVQRKWWMLDMDMKGIAPGNGPGSIAAMIVLLAGSNVFEFVPGGAVWMKERVLRASLAGKRFRMGWFRRRDWVPSPSPAEGISSPATVGSARRKMNSGRKGRGRGRRKEELIKKRFGNGLEDENGEHVYTVGVVENEKLLEFVGGKEETVVKDVDGRKMVERGRSGHTWVEKKRKRKESRNVGGEDERGLGRSWYQEIPRVLVEERRAQGAAVMMGPTGMGMGKNTTTSCGGDIDRTGGVSLNAKGDNRVRPGGYANVSSRSPTSERTQWPFSPPISPESNLPPSAWLQQDIAREYRGQVGSWRPTYYRV</sequence>